<accession>C0CMC9</accession>
<reference evidence="5 6" key="2">
    <citation type="submission" date="2009-02" db="EMBL/GenBank/DDBJ databases">
        <title>Draft genome sequence of Blautia hydrogenotrophica DSM 10507 (Ruminococcus hydrogenotrophicus DSM 10507).</title>
        <authorList>
            <person name="Sudarsanam P."/>
            <person name="Ley R."/>
            <person name="Guruge J."/>
            <person name="Turnbaugh P.J."/>
            <person name="Mahowald M."/>
            <person name="Liep D."/>
            <person name="Gordon J."/>
        </authorList>
    </citation>
    <scope>NUCLEOTIDE SEQUENCE [LARGE SCALE GENOMIC DNA]</scope>
    <source>
        <strain evidence="6">DSM 10507 / JCM 14656 / S5a33</strain>
    </source>
</reference>
<dbReference type="FunFam" id="3.10.310.10:FF:000005">
    <property type="entry name" value="Proline racemase"/>
    <property type="match status" value="1"/>
</dbReference>
<gene>
    <name evidence="5" type="ORF">RUMHYD_02010</name>
</gene>
<dbReference type="SFLD" id="SFLDS00028">
    <property type="entry name" value="Proline_Racemase"/>
    <property type="match status" value="1"/>
</dbReference>
<comment type="caution">
    <text evidence="5">The sequence shown here is derived from an EMBL/GenBank/DDBJ whole genome shotgun (WGS) entry which is preliminary data.</text>
</comment>
<dbReference type="GO" id="GO:0018112">
    <property type="term" value="F:proline racemase activity"/>
    <property type="evidence" value="ECO:0007669"/>
    <property type="project" value="UniProtKB-EC"/>
</dbReference>
<comment type="catalytic activity">
    <reaction evidence="2">
        <text>L-proline = D-proline</text>
        <dbReference type="Rhea" id="RHEA:10680"/>
        <dbReference type="ChEBI" id="CHEBI:57726"/>
        <dbReference type="ChEBI" id="CHEBI:60039"/>
        <dbReference type="EC" id="5.1.1.4"/>
    </reaction>
</comment>
<dbReference type="InterPro" id="IPR008794">
    <property type="entry name" value="Pro_racemase_fam"/>
</dbReference>
<dbReference type="PIRSF" id="PIRSF029792">
    <property type="entry name" value="Pro_racemase"/>
    <property type="match status" value="1"/>
</dbReference>
<evidence type="ECO:0000313" key="6">
    <source>
        <dbReference type="Proteomes" id="UP000003100"/>
    </source>
</evidence>
<evidence type="ECO:0000313" key="5">
    <source>
        <dbReference type="EMBL" id="EEG49082.1"/>
    </source>
</evidence>
<reference evidence="5 6" key="1">
    <citation type="submission" date="2009-01" db="EMBL/GenBank/DDBJ databases">
        <authorList>
            <person name="Fulton L."/>
            <person name="Clifton S."/>
            <person name="Fulton B."/>
            <person name="Xu J."/>
            <person name="Minx P."/>
            <person name="Pepin K.H."/>
            <person name="Johnson M."/>
            <person name="Bhonagiri V."/>
            <person name="Nash W.E."/>
            <person name="Mardis E.R."/>
            <person name="Wilson R.K."/>
        </authorList>
    </citation>
    <scope>NUCLEOTIDE SEQUENCE [LARGE SCALE GENOMIC DNA]</scope>
    <source>
        <strain evidence="6">DSM 10507 / JCM 14656 / S5a33</strain>
    </source>
</reference>
<proteinExistence type="inferred from homology"/>
<sequence length="335" mass="36297">MRAKHVFRTVDTHTAGQPTRTVVSGLPPIPGKTMEEKLLYAKEKYDWVRTLLMCEPRGSNVMSGAILTEPCTPGTDVGVLYMEVGGWMPMCGHDTIGVGTALVECGMVKVAEPYTELKLDTAAGVVTLKIKVSGQKAETVSFVNAPAFMLRSQETVDTKEYGKVTVDIGYGGNFYAIVDVQAVGLDLKRENYRSLIDAGNLLKTYINEQLPVVHPEKPFINETTHIEFIGPSDTPGVYNKDAVVFPPGDIDRSPCGTGTSARCAQLVAEGKLRVGESFVHESFIGSLFRCKAVKETEVAGIPAVIPEVTGSAYMMGMSTFFLDPDDPFPIGFQLS</sequence>
<name>C0CMC9_BLAHS</name>
<protein>
    <recommendedName>
        <fullName evidence="4">Proline racemase</fullName>
        <ecNumber evidence="3">5.1.1.4</ecNumber>
    </recommendedName>
</protein>
<comment type="similarity">
    <text evidence="1">Belongs to the proline racemase family.</text>
</comment>
<dbReference type="Gene3D" id="3.10.310.10">
    <property type="entry name" value="Diaminopimelate Epimerase, Chain A, domain 1"/>
    <property type="match status" value="2"/>
</dbReference>
<dbReference type="AlphaFoldDB" id="C0CMC9"/>
<evidence type="ECO:0000256" key="1">
    <source>
        <dbReference type="ARBA" id="ARBA00007529"/>
    </source>
</evidence>
<dbReference type="Proteomes" id="UP000003100">
    <property type="component" value="Unassembled WGS sequence"/>
</dbReference>
<dbReference type="PANTHER" id="PTHR33442">
    <property type="entry name" value="TRANS-3-HYDROXY-L-PROLINE DEHYDRATASE"/>
    <property type="match status" value="1"/>
</dbReference>
<evidence type="ECO:0000256" key="4">
    <source>
        <dbReference type="ARBA" id="ARBA00069700"/>
    </source>
</evidence>
<dbReference type="Pfam" id="PF05544">
    <property type="entry name" value="Pro_racemase"/>
    <property type="match status" value="1"/>
</dbReference>
<dbReference type="eggNOG" id="COG3938">
    <property type="taxonomic scope" value="Bacteria"/>
</dbReference>
<dbReference type="HOGENOM" id="CLU_036729_0_0_9"/>
<dbReference type="PATRIC" id="fig|476272.21.peg.1443"/>
<dbReference type="GeneID" id="86820832"/>
<dbReference type="GO" id="GO:0047580">
    <property type="term" value="F:4-hydroxyproline epimerase activity"/>
    <property type="evidence" value="ECO:0007669"/>
    <property type="project" value="TreeGrafter"/>
</dbReference>
<dbReference type="PANTHER" id="PTHR33442:SF5">
    <property type="entry name" value="BIFUNCTIONAL TRANS-3-HYDROXY-L-PROLINE DEHYDRATASE_2-EPIMERASE"/>
    <property type="match status" value="1"/>
</dbReference>
<dbReference type="SUPFAM" id="SSF54506">
    <property type="entry name" value="Diaminopimelate epimerase-like"/>
    <property type="match status" value="1"/>
</dbReference>
<dbReference type="EMBL" id="ACBZ01000102">
    <property type="protein sequence ID" value="EEG49082.1"/>
    <property type="molecule type" value="Genomic_DNA"/>
</dbReference>
<evidence type="ECO:0000256" key="3">
    <source>
        <dbReference type="ARBA" id="ARBA00067038"/>
    </source>
</evidence>
<dbReference type="RefSeq" id="WP_005948987.1">
    <property type="nucleotide sequence ID" value="NZ_CP136423.1"/>
</dbReference>
<evidence type="ECO:0000256" key="2">
    <source>
        <dbReference type="ARBA" id="ARBA00052373"/>
    </source>
</evidence>
<organism evidence="5 6">
    <name type="scientific">Blautia hydrogenotrophica (strain DSM 10507 / JCM 14656 / S5a33)</name>
    <name type="common">Ruminococcus hydrogenotrophicus</name>
    <dbReference type="NCBI Taxonomy" id="476272"/>
    <lineage>
        <taxon>Bacteria</taxon>
        <taxon>Bacillati</taxon>
        <taxon>Bacillota</taxon>
        <taxon>Clostridia</taxon>
        <taxon>Lachnospirales</taxon>
        <taxon>Lachnospiraceae</taxon>
        <taxon>Blautia</taxon>
    </lineage>
</organism>
<dbReference type="EC" id="5.1.1.4" evidence="3"/>
<keyword evidence="6" id="KW-1185">Reference proteome</keyword>